<dbReference type="Pfam" id="PF02653">
    <property type="entry name" value="BPD_transp_2"/>
    <property type="match status" value="1"/>
</dbReference>
<dbReference type="PANTHER" id="PTHR47089">
    <property type="entry name" value="ABC TRANSPORTER, PERMEASE PROTEIN"/>
    <property type="match status" value="1"/>
</dbReference>
<feature type="transmembrane region" description="Helical" evidence="6">
    <location>
        <begin position="116"/>
        <end position="133"/>
    </location>
</feature>
<dbReference type="GO" id="GO:0022857">
    <property type="term" value="F:transmembrane transporter activity"/>
    <property type="evidence" value="ECO:0007669"/>
    <property type="project" value="InterPro"/>
</dbReference>
<comment type="subcellular location">
    <subcellularLocation>
        <location evidence="1">Cell membrane</location>
        <topology evidence="1">Multi-pass membrane protein</topology>
    </subcellularLocation>
</comment>
<keyword evidence="8" id="KW-1185">Reference proteome</keyword>
<dbReference type="PANTHER" id="PTHR47089:SF1">
    <property type="entry name" value="GUANOSINE ABC TRANSPORTER PERMEASE PROTEIN NUPP"/>
    <property type="match status" value="1"/>
</dbReference>
<evidence type="ECO:0000256" key="5">
    <source>
        <dbReference type="ARBA" id="ARBA00023136"/>
    </source>
</evidence>
<dbReference type="InterPro" id="IPR001851">
    <property type="entry name" value="ABC_transp_permease"/>
</dbReference>
<keyword evidence="4 6" id="KW-1133">Transmembrane helix</keyword>
<proteinExistence type="predicted"/>
<evidence type="ECO:0000256" key="3">
    <source>
        <dbReference type="ARBA" id="ARBA00022692"/>
    </source>
</evidence>
<sequence length="378" mass="40346">MKKGIAIISSIVCILVGLLFGLILLCIIDPADSISLGFSPLILSGLSTAFDPNWIAAGTNLMKLGQEIANAMPIIMTGLSVAFAFKMGLFNIGAAGQYTLGAFGALYCALVLKCPWYVCLLAATLLGAIWGMLPGLLKAYLNINEVISCIMLNWIGLYGVNTIMCSNDKMFNSSQAKAYQVGVVNKSALIPDSIFGWNISETFNYAATNTGIIFAVVIAIIILIVLNKTTFGYELKACGYNKDAAKYAGINDKRNIILAMVISGALAGFGAGLFYLSGTVQWNPLDSTALPAAGFDGITVALLGLVNPIGCIFSGLFISHISVGGTMMQQSIFPSEISQLITGLIVYLCAFSPIMQEKLTKLFEAHKKIKHDVNKEEK</sequence>
<dbReference type="EMBL" id="FNPG01000004">
    <property type="protein sequence ID" value="SDX85017.1"/>
    <property type="molecule type" value="Genomic_DNA"/>
</dbReference>
<dbReference type="RefSeq" id="WP_074714970.1">
    <property type="nucleotide sequence ID" value="NZ_FNPG01000004.1"/>
</dbReference>
<feature type="transmembrane region" description="Helical" evidence="6">
    <location>
        <begin position="34"/>
        <end position="56"/>
    </location>
</feature>
<evidence type="ECO:0000256" key="1">
    <source>
        <dbReference type="ARBA" id="ARBA00004651"/>
    </source>
</evidence>
<feature type="transmembrane region" description="Helical" evidence="6">
    <location>
        <begin position="205"/>
        <end position="226"/>
    </location>
</feature>
<keyword evidence="5 6" id="KW-0472">Membrane</keyword>
<name>A0A1H3F2E6_9FIRM</name>
<dbReference type="OrthoDB" id="45037at2"/>
<evidence type="ECO:0000313" key="8">
    <source>
        <dbReference type="Proteomes" id="UP000183918"/>
    </source>
</evidence>
<keyword evidence="3 6" id="KW-0812">Transmembrane</keyword>
<dbReference type="STRING" id="1122142.SAMN02910414_00105"/>
<feature type="transmembrane region" description="Helical" evidence="6">
    <location>
        <begin position="68"/>
        <end position="85"/>
    </location>
</feature>
<dbReference type="GO" id="GO:0005886">
    <property type="term" value="C:plasma membrane"/>
    <property type="evidence" value="ECO:0007669"/>
    <property type="project" value="UniProtKB-SubCell"/>
</dbReference>
<dbReference type="Proteomes" id="UP000183918">
    <property type="component" value="Unassembled WGS sequence"/>
</dbReference>
<feature type="transmembrane region" description="Helical" evidence="6">
    <location>
        <begin position="337"/>
        <end position="355"/>
    </location>
</feature>
<keyword evidence="7" id="KW-0762">Sugar transport</keyword>
<gene>
    <name evidence="7" type="ORF">SAMN02910414_00105</name>
</gene>
<evidence type="ECO:0000256" key="6">
    <source>
        <dbReference type="SAM" id="Phobius"/>
    </source>
</evidence>
<keyword evidence="2" id="KW-1003">Cell membrane</keyword>
<evidence type="ECO:0000256" key="2">
    <source>
        <dbReference type="ARBA" id="ARBA00022475"/>
    </source>
</evidence>
<evidence type="ECO:0000256" key="4">
    <source>
        <dbReference type="ARBA" id="ARBA00022989"/>
    </source>
</evidence>
<dbReference type="CDD" id="cd06580">
    <property type="entry name" value="TM_PBP1_transp_TpRbsC_like"/>
    <property type="match status" value="1"/>
</dbReference>
<feature type="transmembrane region" description="Helical" evidence="6">
    <location>
        <begin position="256"/>
        <end position="277"/>
    </location>
</feature>
<accession>A0A1H3F2E6</accession>
<evidence type="ECO:0000313" key="7">
    <source>
        <dbReference type="EMBL" id="SDX85017.1"/>
    </source>
</evidence>
<dbReference type="AlphaFoldDB" id="A0A1H3F2E6"/>
<keyword evidence="7" id="KW-0813">Transport</keyword>
<organism evidence="7 8">
    <name type="scientific">Lachnobacterium bovis DSM 14045</name>
    <dbReference type="NCBI Taxonomy" id="1122142"/>
    <lineage>
        <taxon>Bacteria</taxon>
        <taxon>Bacillati</taxon>
        <taxon>Bacillota</taxon>
        <taxon>Clostridia</taxon>
        <taxon>Lachnospirales</taxon>
        <taxon>Lachnospiraceae</taxon>
        <taxon>Lachnobacterium</taxon>
    </lineage>
</organism>
<feature type="transmembrane region" description="Helical" evidence="6">
    <location>
        <begin position="297"/>
        <end position="317"/>
    </location>
</feature>
<reference evidence="7 8" key="1">
    <citation type="submission" date="2016-10" db="EMBL/GenBank/DDBJ databases">
        <authorList>
            <person name="de Groot N.N."/>
        </authorList>
    </citation>
    <scope>NUCLEOTIDE SEQUENCE [LARGE SCALE GENOMIC DNA]</scope>
    <source>
        <strain evidence="7 8">DSM 14045</strain>
    </source>
</reference>
<protein>
    <submittedName>
        <fullName evidence="7">Simple sugar transport system permease protein</fullName>
    </submittedName>
</protein>
<feature type="transmembrane region" description="Helical" evidence="6">
    <location>
        <begin position="7"/>
        <end position="28"/>
    </location>
</feature>